<dbReference type="GO" id="GO:0004519">
    <property type="term" value="F:endonuclease activity"/>
    <property type="evidence" value="ECO:0007669"/>
    <property type="project" value="UniProtKB-KW"/>
</dbReference>
<evidence type="ECO:0000256" key="7">
    <source>
        <dbReference type="SAM" id="MobiDB-lite"/>
    </source>
</evidence>
<evidence type="ECO:0000256" key="5">
    <source>
        <dbReference type="ARBA" id="ARBA00022801"/>
    </source>
</evidence>
<dbReference type="AlphaFoldDB" id="A0A2X0PES3"/>
<feature type="region of interest" description="Disordered" evidence="7">
    <location>
        <begin position="159"/>
        <end position="180"/>
    </location>
</feature>
<keyword evidence="3" id="KW-0540">Nuclease</keyword>
<dbReference type="SUPFAM" id="SSF56672">
    <property type="entry name" value="DNA/RNA polymerases"/>
    <property type="match status" value="1"/>
</dbReference>
<proteinExistence type="predicted"/>
<dbReference type="InterPro" id="IPR043502">
    <property type="entry name" value="DNA/RNA_pol_sf"/>
</dbReference>
<dbReference type="Pfam" id="PF17917">
    <property type="entry name" value="RT_RNaseH"/>
    <property type="match status" value="1"/>
</dbReference>
<evidence type="ECO:0000313" key="10">
    <source>
        <dbReference type="Proteomes" id="UP000249464"/>
    </source>
</evidence>
<feature type="domain" description="Reverse transcriptase RNase H-like" evidence="8">
    <location>
        <begin position="30"/>
        <end position="115"/>
    </location>
</feature>
<keyword evidence="1" id="KW-0808">Transferase</keyword>
<dbReference type="CDD" id="cd09274">
    <property type="entry name" value="RNase_HI_RT_Ty3"/>
    <property type="match status" value="1"/>
</dbReference>
<dbReference type="STRING" id="796604.A0A2X0PES3"/>
<evidence type="ECO:0000256" key="2">
    <source>
        <dbReference type="ARBA" id="ARBA00022695"/>
    </source>
</evidence>
<dbReference type="InterPro" id="IPR041373">
    <property type="entry name" value="RT_RNaseH"/>
</dbReference>
<dbReference type="GO" id="GO:0003964">
    <property type="term" value="F:RNA-directed DNA polymerase activity"/>
    <property type="evidence" value="ECO:0007669"/>
    <property type="project" value="UniProtKB-KW"/>
</dbReference>
<dbReference type="GO" id="GO:0016787">
    <property type="term" value="F:hydrolase activity"/>
    <property type="evidence" value="ECO:0007669"/>
    <property type="project" value="UniProtKB-KW"/>
</dbReference>
<dbReference type="PANTHER" id="PTHR34072">
    <property type="entry name" value="ENZYMATIC POLYPROTEIN-RELATED"/>
    <property type="match status" value="1"/>
</dbReference>
<evidence type="ECO:0000256" key="4">
    <source>
        <dbReference type="ARBA" id="ARBA00022759"/>
    </source>
</evidence>
<dbReference type="PANTHER" id="PTHR34072:SF52">
    <property type="entry name" value="RIBONUCLEASE H"/>
    <property type="match status" value="1"/>
</dbReference>
<reference evidence="9 10" key="1">
    <citation type="submission" date="2016-11" db="EMBL/GenBank/DDBJ databases">
        <authorList>
            <person name="Jaros S."/>
            <person name="Januszkiewicz K."/>
            <person name="Wedrychowicz H."/>
        </authorList>
    </citation>
    <scope>NUCLEOTIDE SEQUENCE [LARGE SCALE GENOMIC DNA]</scope>
</reference>
<dbReference type="EMBL" id="FQNC01000084">
    <property type="protein sequence ID" value="SGZ22937.1"/>
    <property type="molecule type" value="Genomic_DNA"/>
</dbReference>
<accession>A0A2X0PES3</accession>
<evidence type="ECO:0000256" key="3">
    <source>
        <dbReference type="ARBA" id="ARBA00022722"/>
    </source>
</evidence>
<keyword evidence="5" id="KW-0378">Hydrolase</keyword>
<sequence>MDHLKSLFASDVILRYYGPALPCVIESDASILSQTVDSQLRPIAFFSRKRTPAEQNYDIHNKEQLAIVACVKIWQCYLEGMHHPITILTDHSSLQYFQTTQILTRRQARWSEAINHLNYIIKYRPGTPNNKADALSRRPDFAAGGKACEQPEIAATPDCSQAFPPAAKSGRRESASALLF</sequence>
<protein>
    <submittedName>
        <fullName evidence="9">BQ5605_C022g09562 protein</fullName>
    </submittedName>
</protein>
<evidence type="ECO:0000256" key="1">
    <source>
        <dbReference type="ARBA" id="ARBA00022679"/>
    </source>
</evidence>
<organism evidence="9 10">
    <name type="scientific">Microbotryum silenes-dioicae</name>
    <dbReference type="NCBI Taxonomy" id="796604"/>
    <lineage>
        <taxon>Eukaryota</taxon>
        <taxon>Fungi</taxon>
        <taxon>Dikarya</taxon>
        <taxon>Basidiomycota</taxon>
        <taxon>Pucciniomycotina</taxon>
        <taxon>Microbotryomycetes</taxon>
        <taxon>Microbotryales</taxon>
        <taxon>Microbotryaceae</taxon>
        <taxon>Microbotryum</taxon>
    </lineage>
</organism>
<evidence type="ECO:0000259" key="8">
    <source>
        <dbReference type="Pfam" id="PF17917"/>
    </source>
</evidence>
<keyword evidence="6" id="KW-0695">RNA-directed DNA polymerase</keyword>
<dbReference type="Proteomes" id="UP000249464">
    <property type="component" value="Unassembled WGS sequence"/>
</dbReference>
<evidence type="ECO:0000256" key="6">
    <source>
        <dbReference type="ARBA" id="ARBA00022918"/>
    </source>
</evidence>
<keyword evidence="2" id="KW-0548">Nucleotidyltransferase</keyword>
<evidence type="ECO:0000313" key="9">
    <source>
        <dbReference type="EMBL" id="SGZ22937.1"/>
    </source>
</evidence>
<name>A0A2X0PES3_9BASI</name>
<keyword evidence="10" id="KW-1185">Reference proteome</keyword>
<keyword evidence="4" id="KW-0255">Endonuclease</keyword>
<gene>
    <name evidence="9" type="primary">BQ5605_C022g09562</name>
    <name evidence="9" type="ORF">BQ5605_C022G09562</name>
</gene>